<organism evidence="2 3">
    <name type="scientific">Paenimyroides tangerinum</name>
    <dbReference type="NCBI Taxonomy" id="2488728"/>
    <lineage>
        <taxon>Bacteria</taxon>
        <taxon>Pseudomonadati</taxon>
        <taxon>Bacteroidota</taxon>
        <taxon>Flavobacteriia</taxon>
        <taxon>Flavobacteriales</taxon>
        <taxon>Flavobacteriaceae</taxon>
        <taxon>Paenimyroides</taxon>
    </lineage>
</organism>
<dbReference type="OrthoDB" id="766105at2"/>
<accession>A0A3P3W8B1</accession>
<dbReference type="RefSeq" id="WP_125018986.1">
    <property type="nucleotide sequence ID" value="NZ_RQVQ01000016.1"/>
</dbReference>
<dbReference type="Proteomes" id="UP000275719">
    <property type="component" value="Unassembled WGS sequence"/>
</dbReference>
<sequence>MRSLTQILFLIFSISVNAQSISEYEKQLNIEPISNNAKEIRVYKKYAISTGLELFIFYFDDSSNKYKAEYYYVTVDKKNNKLVKKLDLESIYNMEFNALNLFLSHAKYLPSEQKIWYKFIPKPDIFIEDGYIYHIIGKPMSIIDGISYSIQIQDNDSYNEVEYSNPESYLKNYPEIDELQTINEFLDFIKSSFGIYKN</sequence>
<dbReference type="AlphaFoldDB" id="A0A3P3W8B1"/>
<evidence type="ECO:0000313" key="2">
    <source>
        <dbReference type="EMBL" id="RRJ90577.1"/>
    </source>
</evidence>
<feature type="signal peptide" evidence="1">
    <location>
        <begin position="1"/>
        <end position="18"/>
    </location>
</feature>
<keyword evidence="1" id="KW-0732">Signal</keyword>
<dbReference type="EMBL" id="RQVQ01000016">
    <property type="protein sequence ID" value="RRJ90577.1"/>
    <property type="molecule type" value="Genomic_DNA"/>
</dbReference>
<proteinExistence type="predicted"/>
<gene>
    <name evidence="2" type="ORF">EG240_08600</name>
</gene>
<comment type="caution">
    <text evidence="2">The sequence shown here is derived from an EMBL/GenBank/DDBJ whole genome shotgun (WGS) entry which is preliminary data.</text>
</comment>
<name>A0A3P3W8B1_9FLAO</name>
<keyword evidence="3" id="KW-1185">Reference proteome</keyword>
<evidence type="ECO:0000313" key="3">
    <source>
        <dbReference type="Proteomes" id="UP000275719"/>
    </source>
</evidence>
<evidence type="ECO:0000256" key="1">
    <source>
        <dbReference type="SAM" id="SignalP"/>
    </source>
</evidence>
<protein>
    <recommendedName>
        <fullName evidence="4">GLPGLI family protein</fullName>
    </recommendedName>
</protein>
<evidence type="ECO:0008006" key="4">
    <source>
        <dbReference type="Google" id="ProtNLM"/>
    </source>
</evidence>
<reference evidence="2 3" key="1">
    <citation type="submission" date="2018-11" db="EMBL/GenBank/DDBJ databases">
        <title>Flavobacterium sp. nov., YIM 102701-2 draft genome.</title>
        <authorList>
            <person name="Li G."/>
            <person name="Jiang Y."/>
        </authorList>
    </citation>
    <scope>NUCLEOTIDE SEQUENCE [LARGE SCALE GENOMIC DNA]</scope>
    <source>
        <strain evidence="2 3">YIM 102701-2</strain>
    </source>
</reference>
<feature type="chain" id="PRO_5017925225" description="GLPGLI family protein" evidence="1">
    <location>
        <begin position="19"/>
        <end position="198"/>
    </location>
</feature>